<accession>G2XXX1</accession>
<evidence type="ECO:0000313" key="3">
    <source>
        <dbReference type="Proteomes" id="UP000008177"/>
    </source>
</evidence>
<dbReference type="EMBL" id="FQ790277">
    <property type="protein sequence ID" value="CCD45308.1"/>
    <property type="molecule type" value="Genomic_DNA"/>
</dbReference>
<proteinExistence type="predicted"/>
<reference evidence="3" key="1">
    <citation type="journal article" date="2011" name="PLoS Genet.">
        <title>Genomic analysis of the necrotrophic fungal pathogens Sclerotinia sclerotiorum and Botrytis cinerea.</title>
        <authorList>
            <person name="Amselem J."/>
            <person name="Cuomo C.A."/>
            <person name="van Kan J.A."/>
            <person name="Viaud M."/>
            <person name="Benito E.P."/>
            <person name="Couloux A."/>
            <person name="Coutinho P.M."/>
            <person name="de Vries R.P."/>
            <person name="Dyer P.S."/>
            <person name="Fillinger S."/>
            <person name="Fournier E."/>
            <person name="Gout L."/>
            <person name="Hahn M."/>
            <person name="Kohn L."/>
            <person name="Lapalu N."/>
            <person name="Plummer K.M."/>
            <person name="Pradier J.M."/>
            <person name="Quevillon E."/>
            <person name="Sharon A."/>
            <person name="Simon A."/>
            <person name="ten Have A."/>
            <person name="Tudzynski B."/>
            <person name="Tudzynski P."/>
            <person name="Wincker P."/>
            <person name="Andrew M."/>
            <person name="Anthouard V."/>
            <person name="Beever R.E."/>
            <person name="Beffa R."/>
            <person name="Benoit I."/>
            <person name="Bouzid O."/>
            <person name="Brault B."/>
            <person name="Chen Z."/>
            <person name="Choquer M."/>
            <person name="Collemare J."/>
            <person name="Cotton P."/>
            <person name="Danchin E.G."/>
            <person name="Da Silva C."/>
            <person name="Gautier A."/>
            <person name="Giraud C."/>
            <person name="Giraud T."/>
            <person name="Gonzalez C."/>
            <person name="Grossetete S."/>
            <person name="Guldener U."/>
            <person name="Henrissat B."/>
            <person name="Howlett B.J."/>
            <person name="Kodira C."/>
            <person name="Kretschmer M."/>
            <person name="Lappartient A."/>
            <person name="Leroch M."/>
            <person name="Levis C."/>
            <person name="Mauceli E."/>
            <person name="Neuveglise C."/>
            <person name="Oeser B."/>
            <person name="Pearson M."/>
            <person name="Poulain J."/>
            <person name="Poussereau N."/>
            <person name="Quesneville H."/>
            <person name="Rascle C."/>
            <person name="Schumacher J."/>
            <person name="Segurens B."/>
            <person name="Sexton A."/>
            <person name="Silva E."/>
            <person name="Sirven C."/>
            <person name="Soanes D.M."/>
            <person name="Talbot N.J."/>
            <person name="Templeton M."/>
            <person name="Yandava C."/>
            <person name="Yarden O."/>
            <person name="Zeng Q."/>
            <person name="Rollins J.A."/>
            <person name="Lebrun M.H."/>
            <person name="Dickman M."/>
        </authorList>
    </citation>
    <scope>NUCLEOTIDE SEQUENCE [LARGE SCALE GENOMIC DNA]</scope>
    <source>
        <strain evidence="3">T4</strain>
    </source>
</reference>
<evidence type="ECO:0000313" key="2">
    <source>
        <dbReference type="EMBL" id="CCD45308.1"/>
    </source>
</evidence>
<name>G2XXX1_BOTF4</name>
<gene>
    <name evidence="2" type="ORF">BofuT4_uP120140.1</name>
</gene>
<dbReference type="Proteomes" id="UP000008177">
    <property type="component" value="Unplaced contigs"/>
</dbReference>
<evidence type="ECO:0000256" key="1">
    <source>
        <dbReference type="SAM" id="Phobius"/>
    </source>
</evidence>
<dbReference type="HOGENOM" id="CLU_3032066_0_0_1"/>
<sequence>MLRSRFINYLFTSVFNTFPGTQQKFVILVSIAVAVAFDVAVAVANLKISRRTSQH</sequence>
<dbReference type="AlphaFoldDB" id="G2XXX1"/>
<keyword evidence="1" id="KW-1133">Transmembrane helix</keyword>
<dbReference type="InParanoid" id="G2XXX1"/>
<feature type="transmembrane region" description="Helical" evidence="1">
    <location>
        <begin position="25"/>
        <end position="46"/>
    </location>
</feature>
<keyword evidence="1" id="KW-0812">Transmembrane</keyword>
<protein>
    <submittedName>
        <fullName evidence="2">Uncharacterized protein</fullName>
    </submittedName>
</protein>
<keyword evidence="1" id="KW-0472">Membrane</keyword>
<organism evidence="2 3">
    <name type="scientific">Botryotinia fuckeliana (strain T4)</name>
    <name type="common">Noble rot fungus</name>
    <name type="synonym">Botrytis cinerea</name>
    <dbReference type="NCBI Taxonomy" id="999810"/>
    <lineage>
        <taxon>Eukaryota</taxon>
        <taxon>Fungi</taxon>
        <taxon>Dikarya</taxon>
        <taxon>Ascomycota</taxon>
        <taxon>Pezizomycotina</taxon>
        <taxon>Leotiomycetes</taxon>
        <taxon>Helotiales</taxon>
        <taxon>Sclerotiniaceae</taxon>
        <taxon>Botrytis</taxon>
    </lineage>
</organism>